<dbReference type="RefSeq" id="WP_243695125.1">
    <property type="nucleotide sequence ID" value="NZ_JBHLWF010000032.1"/>
</dbReference>
<gene>
    <name evidence="3" type="ORF">EDC25_1277</name>
</gene>
<name>A0A4R3L1P8_9GAMM</name>
<dbReference type="PANTHER" id="PTHR36121">
    <property type="entry name" value="PROTEIN SXY"/>
    <property type="match status" value="1"/>
</dbReference>
<evidence type="ECO:0000313" key="4">
    <source>
        <dbReference type="Proteomes" id="UP000294599"/>
    </source>
</evidence>
<protein>
    <submittedName>
        <fullName evidence="3">TfoX-like protein</fullName>
    </submittedName>
</protein>
<accession>A0A4R3L1P8</accession>
<sequence length="130" mass="14108">MTDSPDKMRNVGGKSAAWLRQVGIRTRSDLETHGAIGAFIKVKKAGFKPSLNLLYALAGALDDCHWQQLGSERREQLLAELAAQEEALGMTGKPKWGGPARPVTTIDGGDYQDGQGSDHDDDVTPDLRFD</sequence>
<keyword evidence="4" id="KW-1185">Reference proteome</keyword>
<dbReference type="AlphaFoldDB" id="A0A4R3L1P8"/>
<evidence type="ECO:0000313" key="3">
    <source>
        <dbReference type="EMBL" id="TCS93511.1"/>
    </source>
</evidence>
<comment type="caution">
    <text evidence="3">The sequence shown here is derived from an EMBL/GenBank/DDBJ whole genome shotgun (WGS) entry which is preliminary data.</text>
</comment>
<dbReference type="Gene3D" id="1.10.150.20">
    <property type="entry name" value="5' to 3' exonuclease, C-terminal subdomain"/>
    <property type="match status" value="1"/>
</dbReference>
<organism evidence="3 4">
    <name type="scientific">Pseudofulvimonas gallinarii</name>
    <dbReference type="NCBI Taxonomy" id="634155"/>
    <lineage>
        <taxon>Bacteria</taxon>
        <taxon>Pseudomonadati</taxon>
        <taxon>Pseudomonadota</taxon>
        <taxon>Gammaproteobacteria</taxon>
        <taxon>Lysobacterales</taxon>
        <taxon>Rhodanobacteraceae</taxon>
        <taxon>Pseudofulvimonas</taxon>
    </lineage>
</organism>
<feature type="region of interest" description="Disordered" evidence="1">
    <location>
        <begin position="89"/>
        <end position="130"/>
    </location>
</feature>
<reference evidence="3 4" key="1">
    <citation type="submission" date="2019-03" db="EMBL/GenBank/DDBJ databases">
        <title>Genomic Encyclopedia of Type Strains, Phase IV (KMG-IV): sequencing the most valuable type-strain genomes for metagenomic binning, comparative biology and taxonomic classification.</title>
        <authorList>
            <person name="Goeker M."/>
        </authorList>
    </citation>
    <scope>NUCLEOTIDE SEQUENCE [LARGE SCALE GENOMIC DNA]</scope>
    <source>
        <strain evidence="3 4">DSM 21944</strain>
    </source>
</reference>
<dbReference type="Proteomes" id="UP000294599">
    <property type="component" value="Unassembled WGS sequence"/>
</dbReference>
<dbReference type="PANTHER" id="PTHR36121:SF1">
    <property type="entry name" value="PROTEIN SXY"/>
    <property type="match status" value="1"/>
</dbReference>
<dbReference type="InterPro" id="IPR047525">
    <property type="entry name" value="TfoX-like"/>
</dbReference>
<proteinExistence type="predicted"/>
<dbReference type="Pfam" id="PF04994">
    <property type="entry name" value="TfoX_C"/>
    <property type="match status" value="1"/>
</dbReference>
<dbReference type="EMBL" id="SMAF01000027">
    <property type="protein sequence ID" value="TCS93511.1"/>
    <property type="molecule type" value="Genomic_DNA"/>
</dbReference>
<feature type="domain" description="TfoX C-terminal" evidence="2">
    <location>
        <begin position="7"/>
        <end position="80"/>
    </location>
</feature>
<dbReference type="InterPro" id="IPR007077">
    <property type="entry name" value="TfoX_C"/>
</dbReference>
<evidence type="ECO:0000256" key="1">
    <source>
        <dbReference type="SAM" id="MobiDB-lite"/>
    </source>
</evidence>
<evidence type="ECO:0000259" key="2">
    <source>
        <dbReference type="Pfam" id="PF04994"/>
    </source>
</evidence>